<reference evidence="2 3" key="1">
    <citation type="submission" date="2018-05" db="EMBL/GenBank/DDBJ databases">
        <title>Genome sequencing and assembly of the regulated plant pathogen Lachnellula willkommii and related sister species for the development of diagnostic species identification markers.</title>
        <authorList>
            <person name="Giroux E."/>
            <person name="Bilodeau G."/>
        </authorList>
    </citation>
    <scope>NUCLEOTIDE SEQUENCE [LARGE SCALE GENOMIC DNA]</scope>
    <source>
        <strain evidence="2 3">CBS 185.66</strain>
    </source>
</reference>
<comment type="caution">
    <text evidence="2">The sequence shown here is derived from an EMBL/GenBank/DDBJ whole genome shotgun (WGS) entry which is preliminary data.</text>
</comment>
<dbReference type="InterPro" id="IPR036291">
    <property type="entry name" value="NAD(P)-bd_dom_sf"/>
</dbReference>
<dbReference type="GO" id="GO:0016491">
    <property type="term" value="F:oxidoreductase activity"/>
    <property type="evidence" value="ECO:0007669"/>
    <property type="project" value="InterPro"/>
</dbReference>
<dbReference type="OrthoDB" id="3553344at2759"/>
<dbReference type="PANTHER" id="PTHR11695:SF294">
    <property type="entry name" value="RETICULON-4-INTERACTING PROTEIN 1, MITOCHONDRIAL"/>
    <property type="match status" value="1"/>
</dbReference>
<accession>A0A8H8TZP1</accession>
<dbReference type="Pfam" id="PF08240">
    <property type="entry name" value="ADH_N"/>
    <property type="match status" value="1"/>
</dbReference>
<dbReference type="PANTHER" id="PTHR11695">
    <property type="entry name" value="ALCOHOL DEHYDROGENASE RELATED"/>
    <property type="match status" value="1"/>
</dbReference>
<name>A0A8H8TZP1_9HELO</name>
<dbReference type="Gene3D" id="3.90.180.10">
    <property type="entry name" value="Medium-chain alcohol dehydrogenases, catalytic domain"/>
    <property type="match status" value="1"/>
</dbReference>
<dbReference type="InterPro" id="IPR050700">
    <property type="entry name" value="YIM1/Zinc_Alcohol_DH_Fams"/>
</dbReference>
<protein>
    <submittedName>
        <fullName evidence="2">2-methylene-furan-3-one reductase</fullName>
    </submittedName>
</protein>
<dbReference type="InterPro" id="IPR011032">
    <property type="entry name" value="GroES-like_sf"/>
</dbReference>
<dbReference type="InterPro" id="IPR020843">
    <property type="entry name" value="ER"/>
</dbReference>
<dbReference type="Proteomes" id="UP000431533">
    <property type="component" value="Unassembled WGS sequence"/>
</dbReference>
<dbReference type="Pfam" id="PF13602">
    <property type="entry name" value="ADH_zinc_N_2"/>
    <property type="match status" value="1"/>
</dbReference>
<dbReference type="EMBL" id="QGMH01000066">
    <property type="protein sequence ID" value="TVY26560.1"/>
    <property type="molecule type" value="Genomic_DNA"/>
</dbReference>
<dbReference type="SUPFAM" id="SSF50129">
    <property type="entry name" value="GroES-like"/>
    <property type="match status" value="1"/>
</dbReference>
<dbReference type="RefSeq" id="XP_031005348.1">
    <property type="nucleotide sequence ID" value="XM_031149488.1"/>
</dbReference>
<feature type="domain" description="Enoyl reductase (ER)" evidence="1">
    <location>
        <begin position="26"/>
        <end position="353"/>
    </location>
</feature>
<dbReference type="Gene3D" id="3.40.50.720">
    <property type="entry name" value="NAD(P)-binding Rossmann-like Domain"/>
    <property type="match status" value="1"/>
</dbReference>
<evidence type="ECO:0000313" key="3">
    <source>
        <dbReference type="Proteomes" id="UP000431533"/>
    </source>
</evidence>
<dbReference type="GeneID" id="41984727"/>
<sequence length="356" mass="37517">MSTSIPSSMRALVLPRYCKPSEYDVATIPTPQISQPDELLVKVLAASVNPIDVKMAAGMGKFMETAPFPYKLGHDLAGIVVAIGSSVSTFKVGDEVYADSSIRGTIAEYALSTTSTTAHKPTSLSFSAAAAIPLAAQSALQSLQRGDDKIGLAGKTVFVGGALSATGSFGVQLAKNVFGASKVITTVSTAKMGRIREILGDGEPDVVVDYKGGAEYVVERVGKGVVDFMYDNTGMTLAGLGMMKKGGVIVSVTTVPSGAMTKKARPEVGGWLVLLLDLVDWFYRTWTRRAGVDYSALLTNPAGSDLEKLARWVDKGKIKPIVGRQVMLSDVEGVRQGCQEVLDGKGGIGKFVINID</sequence>
<dbReference type="AlphaFoldDB" id="A0A8H8TZP1"/>
<evidence type="ECO:0000259" key="1">
    <source>
        <dbReference type="SMART" id="SM00829"/>
    </source>
</evidence>
<proteinExistence type="predicted"/>
<evidence type="ECO:0000313" key="2">
    <source>
        <dbReference type="EMBL" id="TVY26560.1"/>
    </source>
</evidence>
<gene>
    <name evidence="2" type="primary">EO</name>
    <name evidence="2" type="ORF">LHYA1_G004529</name>
</gene>
<dbReference type="SMART" id="SM00829">
    <property type="entry name" value="PKS_ER"/>
    <property type="match status" value="1"/>
</dbReference>
<keyword evidence="3" id="KW-1185">Reference proteome</keyword>
<dbReference type="CDD" id="cd05289">
    <property type="entry name" value="MDR_like_2"/>
    <property type="match status" value="1"/>
</dbReference>
<organism evidence="2 3">
    <name type="scientific">Lachnellula hyalina</name>
    <dbReference type="NCBI Taxonomy" id="1316788"/>
    <lineage>
        <taxon>Eukaryota</taxon>
        <taxon>Fungi</taxon>
        <taxon>Dikarya</taxon>
        <taxon>Ascomycota</taxon>
        <taxon>Pezizomycotina</taxon>
        <taxon>Leotiomycetes</taxon>
        <taxon>Helotiales</taxon>
        <taxon>Lachnaceae</taxon>
        <taxon>Lachnellula</taxon>
    </lineage>
</organism>
<dbReference type="SUPFAM" id="SSF51735">
    <property type="entry name" value="NAD(P)-binding Rossmann-fold domains"/>
    <property type="match status" value="1"/>
</dbReference>
<dbReference type="InterPro" id="IPR013154">
    <property type="entry name" value="ADH-like_N"/>
</dbReference>